<dbReference type="Gene3D" id="3.90.1180.10">
    <property type="entry name" value="Ribosomal protein L13"/>
    <property type="match status" value="1"/>
</dbReference>
<accession>M1XMS3</accession>
<dbReference type="InterPro" id="IPR023563">
    <property type="entry name" value="Ribosomal_uL13_CS"/>
</dbReference>
<dbReference type="InterPro" id="IPR036899">
    <property type="entry name" value="Ribosomal_uL13_sf"/>
</dbReference>
<evidence type="ECO:0000256" key="2">
    <source>
        <dbReference type="ARBA" id="ARBA00022980"/>
    </source>
</evidence>
<dbReference type="GO" id="GO:0006412">
    <property type="term" value="P:translation"/>
    <property type="evidence" value="ECO:0007669"/>
    <property type="project" value="InterPro"/>
</dbReference>
<dbReference type="PROSITE" id="PS00783">
    <property type="entry name" value="RIBOSOMAL_L13"/>
    <property type="match status" value="1"/>
</dbReference>
<dbReference type="CDD" id="cd00392">
    <property type="entry name" value="Ribosomal_L13"/>
    <property type="match status" value="1"/>
</dbReference>
<dbReference type="GO" id="GO:0017148">
    <property type="term" value="P:negative regulation of translation"/>
    <property type="evidence" value="ECO:0007669"/>
    <property type="project" value="TreeGrafter"/>
</dbReference>
<evidence type="ECO:0000256" key="3">
    <source>
        <dbReference type="ARBA" id="ARBA00023274"/>
    </source>
</evidence>
<dbReference type="GO" id="GO:0003735">
    <property type="term" value="F:structural constituent of ribosome"/>
    <property type="evidence" value="ECO:0007669"/>
    <property type="project" value="InterPro"/>
</dbReference>
<dbReference type="FunFam" id="3.90.1180.10:FF:000002">
    <property type="entry name" value="60S ribosomal protein L16"/>
    <property type="match status" value="1"/>
</dbReference>
<dbReference type="InterPro" id="IPR005755">
    <property type="entry name" value="Ribosomal_uL13_euk/arc"/>
</dbReference>
<dbReference type="FunFam" id="6.10.250.3250:FF:000001">
    <property type="entry name" value="60S ribosomal protein L13a"/>
    <property type="match status" value="1"/>
</dbReference>
<name>M1XMS3_9METZ</name>
<keyword evidence="3 6" id="KW-0687">Ribonucleoprotein</keyword>
<dbReference type="GO" id="GO:0022625">
    <property type="term" value="C:cytosolic large ribosomal subunit"/>
    <property type="evidence" value="ECO:0007669"/>
    <property type="project" value="TreeGrafter"/>
</dbReference>
<protein>
    <recommendedName>
        <fullName evidence="4">Large ribosomal subunit protein uL13</fullName>
    </recommendedName>
    <alternativeName>
        <fullName evidence="5">60S ribosomal protein L13a</fullName>
    </alternativeName>
</protein>
<keyword evidence="2 6" id="KW-0689">Ribosomal protein</keyword>
<dbReference type="AlphaFoldDB" id="M1XMS3"/>
<dbReference type="NCBIfam" id="TIGR01077">
    <property type="entry name" value="L13_A_E"/>
    <property type="match status" value="1"/>
</dbReference>
<dbReference type="Pfam" id="PF00572">
    <property type="entry name" value="Ribosomal_L13"/>
    <property type="match status" value="1"/>
</dbReference>
<sequence length="201" mass="23175">MVFERLILIDGRNHLLGRLASTIAKALLSGQRVVVVRCEEINISGSFYRNKLKYLKYLRLRCNVKPSRGPFHFRAPSKMLVRVVRGMIPHKSVRGAAAMKRLKVFEGVPPPYDQMKKMVIPSALRVIRLRPGRKFCRLGRIAHEVGWKYQDVVSTLEEKRKAKALVYYENKKKILRRKAAAEKREATKLAPLNQQLALYGH</sequence>
<dbReference type="SUPFAM" id="SSF52161">
    <property type="entry name" value="Ribosomal protein L13"/>
    <property type="match status" value="1"/>
</dbReference>
<proteinExistence type="evidence at transcript level"/>
<organism evidence="7">
    <name type="scientific">Sycon ciliatum</name>
    <dbReference type="NCBI Taxonomy" id="27933"/>
    <lineage>
        <taxon>Eukaryota</taxon>
        <taxon>Metazoa</taxon>
        <taxon>Porifera</taxon>
        <taxon>Calcarea</taxon>
        <taxon>Calcaronea</taxon>
        <taxon>Leucosolenida</taxon>
        <taxon>Sycettidae</taxon>
        <taxon>Sycon</taxon>
    </lineage>
</organism>
<dbReference type="PANTHER" id="PTHR11545:SF3">
    <property type="entry name" value="LARGE RIBOSOMAL SUBUNIT PROTEIN UL13"/>
    <property type="match status" value="1"/>
</dbReference>
<reference evidence="7" key="1">
    <citation type="journal article" date="2013" name="Mol. Phylogenet. Evol.">
        <title>Distribution and evolutionary dynamics of Stowaway Miniature Inverted repeat Transposable Elements (MITEs) in grasses.</title>
        <authorList>
            <person name="Minaya M."/>
            <person name="Pimentel M."/>
            <person name="Mason-Gamer R."/>
            <person name="Catalan P."/>
        </authorList>
    </citation>
    <scope>NUCLEOTIDE SEQUENCE</scope>
</reference>
<evidence type="ECO:0000256" key="1">
    <source>
        <dbReference type="ARBA" id="ARBA00006227"/>
    </source>
</evidence>
<dbReference type="PANTHER" id="PTHR11545">
    <property type="entry name" value="RIBOSOMAL PROTEIN L13"/>
    <property type="match status" value="1"/>
</dbReference>
<dbReference type="HAMAP" id="MF_01366">
    <property type="entry name" value="Ribosomal_uL13"/>
    <property type="match status" value="1"/>
</dbReference>
<dbReference type="GO" id="GO:0003729">
    <property type="term" value="F:mRNA binding"/>
    <property type="evidence" value="ECO:0007669"/>
    <property type="project" value="TreeGrafter"/>
</dbReference>
<dbReference type="EMBL" id="HF570328">
    <property type="protein sequence ID" value="CCQ18645.1"/>
    <property type="molecule type" value="mRNA"/>
</dbReference>
<dbReference type="InterPro" id="IPR005822">
    <property type="entry name" value="Ribosomal_uL13"/>
</dbReference>
<evidence type="ECO:0000256" key="6">
    <source>
        <dbReference type="RuleBase" id="RU003877"/>
    </source>
</evidence>
<evidence type="ECO:0000256" key="4">
    <source>
        <dbReference type="ARBA" id="ARBA00035201"/>
    </source>
</evidence>
<comment type="similarity">
    <text evidence="1 6">Belongs to the universal ribosomal protein uL13 family.</text>
</comment>
<evidence type="ECO:0000313" key="7">
    <source>
        <dbReference type="EMBL" id="CCQ18645.1"/>
    </source>
</evidence>
<gene>
    <name evidence="7" type="primary">rpl13a</name>
</gene>
<evidence type="ECO:0000256" key="5">
    <source>
        <dbReference type="ARBA" id="ARBA00035367"/>
    </source>
</evidence>
<dbReference type="Gene3D" id="6.10.250.3250">
    <property type="match status" value="1"/>
</dbReference>